<organism evidence="4 6">
    <name type="scientific">Cercospora beticola</name>
    <name type="common">Sugarbeet leaf spot fungus</name>
    <dbReference type="NCBI Taxonomy" id="122368"/>
    <lineage>
        <taxon>Eukaryota</taxon>
        <taxon>Fungi</taxon>
        <taxon>Dikarya</taxon>
        <taxon>Ascomycota</taxon>
        <taxon>Pezizomycotina</taxon>
        <taxon>Dothideomycetes</taxon>
        <taxon>Dothideomycetidae</taxon>
        <taxon>Mycosphaerellales</taxon>
        <taxon>Mycosphaerellaceae</taxon>
        <taxon>Cercospora</taxon>
    </lineage>
</organism>
<reference evidence="4 6" key="1">
    <citation type="submission" date="2015-10" db="EMBL/GenBank/DDBJ databases">
        <title>The cercosporin biosynthetic gene cluster was horizontally transferred to several fungal lineages and shown to be expanded in Cercospora beticola based on microsynteny with recipient genomes.</title>
        <authorList>
            <person name="De Jonge R."/>
            <person name="Ebert M.K."/>
            <person name="Suttle J.C."/>
            <person name="Jurick Ii W.M."/>
            <person name="Secor G.A."/>
            <person name="Thomma B.P."/>
            <person name="Van De Peer Y."/>
            <person name="Bolton M.D."/>
        </authorList>
    </citation>
    <scope>NUCLEOTIDE SEQUENCE [LARGE SCALE GENOMIC DNA]</scope>
    <source>
        <strain evidence="4 6">09-40</strain>
    </source>
</reference>
<dbReference type="InterPro" id="IPR025340">
    <property type="entry name" value="DUF4246"/>
</dbReference>
<evidence type="ECO:0000313" key="4">
    <source>
        <dbReference type="EMBL" id="PIA89328.1"/>
    </source>
</evidence>
<evidence type="ECO:0000256" key="1">
    <source>
        <dbReference type="SAM" id="MobiDB-lite"/>
    </source>
</evidence>
<evidence type="ECO:0000259" key="3">
    <source>
        <dbReference type="Pfam" id="PF21666"/>
    </source>
</evidence>
<feature type="compositionally biased region" description="Basic and acidic residues" evidence="1">
    <location>
        <begin position="293"/>
        <end position="303"/>
    </location>
</feature>
<evidence type="ECO:0000313" key="6">
    <source>
        <dbReference type="Proteomes" id="UP000230605"/>
    </source>
</evidence>
<keyword evidence="7" id="KW-1185">Reference proteome</keyword>
<dbReference type="InterPro" id="IPR049207">
    <property type="entry name" value="DUF4246_N"/>
</dbReference>
<accession>A0A2G5H9X0</accession>
<feature type="region of interest" description="Disordered" evidence="1">
    <location>
        <begin position="292"/>
        <end position="322"/>
    </location>
</feature>
<feature type="domain" description="DUF4246" evidence="2">
    <location>
        <begin position="94"/>
        <end position="531"/>
    </location>
</feature>
<dbReference type="Proteomes" id="UP001302367">
    <property type="component" value="Chromosome 5"/>
</dbReference>
<evidence type="ECO:0000313" key="5">
    <source>
        <dbReference type="EMBL" id="WPB02879.1"/>
    </source>
</evidence>
<sequence>MARRLHGVDCPINDIADYSFSWSADGSPRFPNAISDWSGTPLTQRERRMMALMGEITDKPDWDRKVFDDQIVAKWRAEALATNADAETERVLTEKAIHYCIEEIRDYASKLKDVQMVPAIDANGVVYKSDTLVTAEMKQALKSAAAPLEDVPDDKKDWHPHSGEQVLDLVHPSLFPLLYGRSTVLPEGTVPFNECVSYIGKGLVAPVPEDNHVKVEHFPGRSSWGHWYNEPEQHFYSKKYQWLPCEVAFRGADETEITSYINNLHPQLHKPLYEAVQRIISKAVPMWSACLSRSDDAAPPRDDADAEWIDPTGERPPAENEAELDEDDIWDLDVDWVRDNRTLSMPDIEKDYQTRAKHGDPEKFVDLRKSFADQGLQVIVKLANIHLTPERPDYAGGSWHIEGQLNEHICASALYYYDSSNITESYLSFREAASVEHLEEKGYEQGDFEHLERVYGIENDEPAVQDLGHVNTREGRLLAFPNVFQHRVEPFSLADESQPGHRKILALFLVDPHIRIPSTAHVPPQQKDWWRGMVYGLDRVANLPPELAEHVLESAGDLPIELQEAKDIRLDLMEERKMFVKDVDTRYQQETFSFCEH</sequence>
<dbReference type="Pfam" id="PF21666">
    <property type="entry name" value="DUF4246_N"/>
    <property type="match status" value="1"/>
</dbReference>
<protein>
    <submittedName>
        <fullName evidence="4">Uncharacterized protein</fullName>
    </submittedName>
</protein>
<dbReference type="Proteomes" id="UP000230605">
    <property type="component" value="Chromosome 5"/>
</dbReference>
<dbReference type="EMBL" id="LKMD01000108">
    <property type="protein sequence ID" value="PIA89328.1"/>
    <property type="molecule type" value="Genomic_DNA"/>
</dbReference>
<dbReference type="PANTHER" id="PTHR33119:SF1">
    <property type="entry name" value="FE2OG DIOXYGENASE DOMAIN-CONTAINING PROTEIN"/>
    <property type="match status" value="1"/>
</dbReference>
<dbReference type="Pfam" id="PF14033">
    <property type="entry name" value="DUF4246"/>
    <property type="match status" value="1"/>
</dbReference>
<evidence type="ECO:0000313" key="7">
    <source>
        <dbReference type="Proteomes" id="UP001302367"/>
    </source>
</evidence>
<evidence type="ECO:0000259" key="2">
    <source>
        <dbReference type="Pfam" id="PF14033"/>
    </source>
</evidence>
<reference evidence="5 7" key="2">
    <citation type="submission" date="2023-09" db="EMBL/GenBank/DDBJ databases">
        <title>Complete-Gapless Cercospora beticola genome.</title>
        <authorList>
            <person name="Wyatt N.A."/>
            <person name="Spanner R.E."/>
            <person name="Bolton M.D."/>
        </authorList>
    </citation>
    <scope>NUCLEOTIDE SEQUENCE [LARGE SCALE GENOMIC DNA]</scope>
    <source>
        <strain evidence="5">Cb09-40</strain>
    </source>
</reference>
<proteinExistence type="predicted"/>
<dbReference type="PANTHER" id="PTHR33119">
    <property type="entry name" value="IFI3P"/>
    <property type="match status" value="1"/>
</dbReference>
<dbReference type="OrthoDB" id="415532at2759"/>
<name>A0A2G5H9X0_CERBT</name>
<feature type="domain" description="DUF4246" evidence="3">
    <location>
        <begin position="23"/>
        <end position="78"/>
    </location>
</feature>
<dbReference type="EMBL" id="CP134188">
    <property type="protein sequence ID" value="WPB02879.1"/>
    <property type="molecule type" value="Genomic_DNA"/>
</dbReference>
<dbReference type="AlphaFoldDB" id="A0A2G5H9X0"/>
<gene>
    <name evidence="4" type="ORF">CB0940_06961</name>
    <name evidence="5" type="ORF">RHO25_007515</name>
</gene>
<dbReference type="InterPro" id="IPR049192">
    <property type="entry name" value="DUF4246_C"/>
</dbReference>